<sequence length="156" mass="17686">MTVIEQSGYDYQLEIDRLRDRFQFDFVSLALVQPAEDRFVLTWQYASGNHNERFKRIVLHSGKGVAGIVFKTGKSMLIQNVNADIGARDLFNFPIIAAEKLKSLGALPLWVEARVMGVLLAGFREENRMNPAVFTDFREQLGATFGAFRIREVSQA</sequence>
<evidence type="ECO:0000313" key="2">
    <source>
        <dbReference type="EMBL" id="ANY71483.1"/>
    </source>
</evidence>
<dbReference type="EMBL" id="CP016809">
    <property type="protein sequence ID" value="ANY71483.1"/>
    <property type="molecule type" value="Genomic_DNA"/>
</dbReference>
<dbReference type="Pfam" id="PF13185">
    <property type="entry name" value="GAF_2"/>
    <property type="match status" value="1"/>
</dbReference>
<protein>
    <submittedName>
        <fullName evidence="2">Control of nitrate reduction</fullName>
    </submittedName>
</protein>
<dbReference type="InterPro" id="IPR003018">
    <property type="entry name" value="GAF"/>
</dbReference>
<dbReference type="AlphaFoldDB" id="A0A1B2DUV1"/>
<dbReference type="InterPro" id="IPR029016">
    <property type="entry name" value="GAF-like_dom_sf"/>
</dbReference>
<reference evidence="2" key="1">
    <citation type="submission" date="2016-08" db="EMBL/GenBank/DDBJ databases">
        <title>Complete Genome Seqeunce of Paenibacillus sp. nov. IHBB 9852 from high altitute lake of Indian trans-Himalayas.</title>
        <authorList>
            <person name="Kiran S."/>
            <person name="Swarnkar M.K."/>
            <person name="Rana A."/>
            <person name="Tewari R."/>
            <person name="Gulati A."/>
        </authorList>
    </citation>
    <scope>NUCLEOTIDE SEQUENCE [LARGE SCALE GENOMIC DNA]</scope>
    <source>
        <strain evidence="2">IHBB 9852</strain>
    </source>
</reference>
<proteinExistence type="predicted"/>
<organism evidence="2">
    <name type="scientific">Paenibacillus ihbetae</name>
    <dbReference type="NCBI Taxonomy" id="1870820"/>
    <lineage>
        <taxon>Bacteria</taxon>
        <taxon>Bacillati</taxon>
        <taxon>Bacillota</taxon>
        <taxon>Bacilli</taxon>
        <taxon>Bacillales</taxon>
        <taxon>Paenibacillaceae</taxon>
        <taxon>Paenibacillus</taxon>
    </lineage>
</organism>
<evidence type="ECO:0000259" key="1">
    <source>
        <dbReference type="Pfam" id="PF13185"/>
    </source>
</evidence>
<dbReference type="RefSeq" id="WP_099476562.1">
    <property type="nucleotide sequence ID" value="NZ_CP016809.1"/>
</dbReference>
<name>A0A1B2DUV1_9BACL</name>
<dbReference type="SUPFAM" id="SSF55781">
    <property type="entry name" value="GAF domain-like"/>
    <property type="match status" value="1"/>
</dbReference>
<accession>A0A1B2DUV1</accession>
<feature type="domain" description="GAF" evidence="1">
    <location>
        <begin position="16"/>
        <end position="131"/>
    </location>
</feature>
<dbReference type="KEGG" id="pib:BBD41_02195"/>
<gene>
    <name evidence="2" type="ORF">BBD41_02195</name>
</gene>
<dbReference type="Gene3D" id="3.30.450.40">
    <property type="match status" value="1"/>
</dbReference>